<dbReference type="Gene3D" id="1.10.246.80">
    <property type="match status" value="1"/>
</dbReference>
<dbReference type="InterPro" id="IPR032810">
    <property type="entry name" value="CCA-adding_enz_C"/>
</dbReference>
<evidence type="ECO:0000256" key="6">
    <source>
        <dbReference type="ARBA" id="ARBA00022741"/>
    </source>
</evidence>
<evidence type="ECO:0000259" key="11">
    <source>
        <dbReference type="Pfam" id="PF12627"/>
    </source>
</evidence>
<keyword evidence="7" id="KW-0460">Magnesium</keyword>
<dbReference type="GO" id="GO:0008033">
    <property type="term" value="P:tRNA processing"/>
    <property type="evidence" value="ECO:0007669"/>
    <property type="project" value="UniProtKB-KW"/>
</dbReference>
<evidence type="ECO:0000256" key="2">
    <source>
        <dbReference type="ARBA" id="ARBA00022679"/>
    </source>
</evidence>
<reference evidence="14" key="1">
    <citation type="submission" date="2016-10" db="EMBL/GenBank/DDBJ databases">
        <authorList>
            <person name="Varghese N."/>
        </authorList>
    </citation>
    <scope>NUCLEOTIDE SEQUENCE [LARGE SCALE GENOMIC DNA]</scope>
    <source>
        <strain evidence="14">ACV-9</strain>
    </source>
</reference>
<keyword evidence="3" id="KW-0819">tRNA processing</keyword>
<name>A0A1H7JAW5_9FIRM</name>
<dbReference type="PANTHER" id="PTHR46173:SF1">
    <property type="entry name" value="CCA TRNA NUCLEOTIDYLTRANSFERASE 1, MITOCHONDRIAL"/>
    <property type="match status" value="1"/>
</dbReference>
<dbReference type="Proteomes" id="UP000182321">
    <property type="component" value="Unassembled WGS sequence"/>
</dbReference>
<sequence length="441" mass="50112">MNLPADVSKIINILESNGHEAYAVGGCVRDCILGKIPHDWDITTSALPEQVKALFERTFDTGIEHGTVTVLLHGEGYEVTTYRVDGKYEDGRHPKEVTFTASLEEDLKRRDFTINAMAYNDTRGLVDLFGGEQDLENGIIKAVGNPTERFTEDALRMLRALRFSAQLGFEIEPATYDAIKTLAPTLDRISAERIQVELVKLITSDHPERIRDVYETGLTDVFFPEFNDMMACDQVNKHHMYTVGEHTIVALNNVKADKVLRLTMLLHDVAKPACKTIDAEGQNHFKMHQVEGAKMAKAILRRLKFDNETTDAVCNLIKNHDDRPEVTPRNIRRLIIRVGKDNFEDLLAVKRADTMAQSMYCRDEKLEYIDSIEAMYRQILEQEDCLSIKDLKINGKDLIGMGVPQGQKIGQILKTVFDEVVDQPDLNDREYLLNRVKDMLQ</sequence>
<dbReference type="GO" id="GO:0046872">
    <property type="term" value="F:metal ion binding"/>
    <property type="evidence" value="ECO:0007669"/>
    <property type="project" value="UniProtKB-KW"/>
</dbReference>
<dbReference type="SUPFAM" id="SSF81301">
    <property type="entry name" value="Nucleotidyltransferase"/>
    <property type="match status" value="1"/>
</dbReference>
<organism evidence="13 14">
    <name type="scientific">Pseudobutyrivibrio ruminis</name>
    <dbReference type="NCBI Taxonomy" id="46206"/>
    <lineage>
        <taxon>Bacteria</taxon>
        <taxon>Bacillati</taxon>
        <taxon>Bacillota</taxon>
        <taxon>Clostridia</taxon>
        <taxon>Lachnospirales</taxon>
        <taxon>Lachnospiraceae</taxon>
        <taxon>Pseudobutyrivibrio</taxon>
    </lineage>
</organism>
<feature type="domain" description="Poly A polymerase head" evidence="10">
    <location>
        <begin position="21"/>
        <end position="140"/>
    </location>
</feature>
<dbReference type="GO" id="GO:0000049">
    <property type="term" value="F:tRNA binding"/>
    <property type="evidence" value="ECO:0007669"/>
    <property type="project" value="TreeGrafter"/>
</dbReference>
<evidence type="ECO:0000256" key="1">
    <source>
        <dbReference type="ARBA" id="ARBA00001946"/>
    </source>
</evidence>
<keyword evidence="6" id="KW-0547">Nucleotide-binding</keyword>
<keyword evidence="14" id="KW-1185">Reference proteome</keyword>
<evidence type="ECO:0000259" key="12">
    <source>
        <dbReference type="Pfam" id="PF13735"/>
    </source>
</evidence>
<dbReference type="Gene3D" id="3.30.460.10">
    <property type="entry name" value="Beta Polymerase, domain 2"/>
    <property type="match status" value="1"/>
</dbReference>
<dbReference type="InterPro" id="IPR032828">
    <property type="entry name" value="PolyA_RNA-bd"/>
</dbReference>
<dbReference type="InterPro" id="IPR050264">
    <property type="entry name" value="Bact_CCA-adding_enz_type3_sf"/>
</dbReference>
<evidence type="ECO:0000256" key="8">
    <source>
        <dbReference type="ARBA" id="ARBA00022884"/>
    </source>
</evidence>
<dbReference type="Pfam" id="PF13735">
    <property type="entry name" value="tRNA_NucTran2_2"/>
    <property type="match status" value="1"/>
</dbReference>
<evidence type="ECO:0000256" key="4">
    <source>
        <dbReference type="ARBA" id="ARBA00022695"/>
    </source>
</evidence>
<keyword evidence="2 9" id="KW-0808">Transferase</keyword>
<dbReference type="InterPro" id="IPR043519">
    <property type="entry name" value="NT_sf"/>
</dbReference>
<dbReference type="InterPro" id="IPR002646">
    <property type="entry name" value="PolA_pol_head_dom"/>
</dbReference>
<dbReference type="GO" id="GO:0016779">
    <property type="term" value="F:nucleotidyltransferase activity"/>
    <property type="evidence" value="ECO:0007669"/>
    <property type="project" value="UniProtKB-KW"/>
</dbReference>
<evidence type="ECO:0000313" key="13">
    <source>
        <dbReference type="EMBL" id="SEK71492.1"/>
    </source>
</evidence>
<dbReference type="CDD" id="cd05398">
    <property type="entry name" value="NT_ClassII-CCAase"/>
    <property type="match status" value="1"/>
</dbReference>
<comment type="cofactor">
    <cofactor evidence="1">
        <name>Mg(2+)</name>
        <dbReference type="ChEBI" id="CHEBI:18420"/>
    </cofactor>
</comment>
<dbReference type="Pfam" id="PF01743">
    <property type="entry name" value="PolyA_pol"/>
    <property type="match status" value="1"/>
</dbReference>
<evidence type="ECO:0000256" key="3">
    <source>
        <dbReference type="ARBA" id="ARBA00022694"/>
    </source>
</evidence>
<gene>
    <name evidence="13" type="ORF">SAMN02910377_01617</name>
</gene>
<comment type="similarity">
    <text evidence="9">Belongs to the tRNA nucleotidyltransferase/poly(A) polymerase family.</text>
</comment>
<dbReference type="EMBL" id="FNZX01000009">
    <property type="protein sequence ID" value="SEK71492.1"/>
    <property type="molecule type" value="Genomic_DNA"/>
</dbReference>
<dbReference type="Pfam" id="PF12627">
    <property type="entry name" value="PolyA_pol_RNAbd"/>
    <property type="match status" value="1"/>
</dbReference>
<evidence type="ECO:0000256" key="9">
    <source>
        <dbReference type="RuleBase" id="RU003953"/>
    </source>
</evidence>
<evidence type="ECO:0000313" key="14">
    <source>
        <dbReference type="Proteomes" id="UP000182321"/>
    </source>
</evidence>
<feature type="domain" description="tRNA nucleotidyltransferase/poly(A) polymerase RNA and SrmB- binding" evidence="11">
    <location>
        <begin position="168"/>
        <end position="229"/>
    </location>
</feature>
<accession>A0A1H7JAW5</accession>
<evidence type="ECO:0000256" key="5">
    <source>
        <dbReference type="ARBA" id="ARBA00022723"/>
    </source>
</evidence>
<dbReference type="NCBIfam" id="TIGR00277">
    <property type="entry name" value="HDIG"/>
    <property type="match status" value="1"/>
</dbReference>
<feature type="domain" description="CCA-adding enzyme C-terminal" evidence="12">
    <location>
        <begin position="294"/>
        <end position="434"/>
    </location>
</feature>
<dbReference type="NCBIfam" id="NF009814">
    <property type="entry name" value="PRK13299.1"/>
    <property type="match status" value="1"/>
</dbReference>
<evidence type="ECO:0000256" key="7">
    <source>
        <dbReference type="ARBA" id="ARBA00022842"/>
    </source>
</evidence>
<evidence type="ECO:0000259" key="10">
    <source>
        <dbReference type="Pfam" id="PF01743"/>
    </source>
</evidence>
<dbReference type="Gene3D" id="1.10.3090.10">
    <property type="entry name" value="cca-adding enzyme, domain 2"/>
    <property type="match status" value="1"/>
</dbReference>
<dbReference type="PANTHER" id="PTHR46173">
    <property type="entry name" value="CCA TRNA NUCLEOTIDYLTRANSFERASE 1, MITOCHONDRIAL"/>
    <property type="match status" value="1"/>
</dbReference>
<keyword evidence="5" id="KW-0479">Metal-binding</keyword>
<dbReference type="SUPFAM" id="SSF81891">
    <property type="entry name" value="Poly A polymerase C-terminal region-like"/>
    <property type="match status" value="1"/>
</dbReference>
<keyword evidence="8 9" id="KW-0694">RNA-binding</keyword>
<dbReference type="AlphaFoldDB" id="A0A1H7JAW5"/>
<protein>
    <submittedName>
        <fullName evidence="13">tRNA nucleotidyltransferase (CCA-adding enzyme)</fullName>
    </submittedName>
</protein>
<keyword evidence="4" id="KW-0548">Nucleotidyltransferase</keyword>
<proteinExistence type="inferred from homology"/>
<dbReference type="InterPro" id="IPR006675">
    <property type="entry name" value="HDIG_dom"/>
</dbReference>
<dbReference type="GO" id="GO:0000166">
    <property type="term" value="F:nucleotide binding"/>
    <property type="evidence" value="ECO:0007669"/>
    <property type="project" value="UniProtKB-KW"/>
</dbReference>